<dbReference type="EMBL" id="JBCITK010000001">
    <property type="protein sequence ID" value="MEN0643486.1"/>
    <property type="molecule type" value="Genomic_DNA"/>
</dbReference>
<keyword evidence="9" id="KW-1185">Reference proteome</keyword>
<proteinExistence type="predicted"/>
<evidence type="ECO:0000256" key="1">
    <source>
        <dbReference type="ARBA" id="ARBA00004370"/>
    </source>
</evidence>
<gene>
    <name evidence="8" type="ORF">MKY91_10045</name>
</gene>
<evidence type="ECO:0000256" key="5">
    <source>
        <dbReference type="ARBA" id="ARBA00023136"/>
    </source>
</evidence>
<comment type="caution">
    <text evidence="8">The sequence shown here is derived from an EMBL/GenBank/DDBJ whole genome shotgun (WGS) entry which is preliminary data.</text>
</comment>
<feature type="coiled-coil region" evidence="6">
    <location>
        <begin position="1109"/>
        <end position="1183"/>
    </location>
</feature>
<feature type="domain" description="Dynamin N-terminal" evidence="7">
    <location>
        <begin position="612"/>
        <end position="829"/>
    </location>
</feature>
<feature type="domain" description="Dynamin N-terminal" evidence="7">
    <location>
        <begin position="30"/>
        <end position="184"/>
    </location>
</feature>
<evidence type="ECO:0000313" key="8">
    <source>
        <dbReference type="EMBL" id="MEN0643486.1"/>
    </source>
</evidence>
<keyword evidence="3" id="KW-0378">Hydrolase</keyword>
<dbReference type="Pfam" id="PF00350">
    <property type="entry name" value="Dynamin_N"/>
    <property type="match status" value="2"/>
</dbReference>
<dbReference type="Proteomes" id="UP001418796">
    <property type="component" value="Unassembled WGS sequence"/>
</dbReference>
<keyword evidence="2" id="KW-0547">Nucleotide-binding</keyword>
<dbReference type="SUPFAM" id="SSF52540">
    <property type="entry name" value="P-loop containing nucleoside triphosphate hydrolases"/>
    <property type="match status" value="2"/>
</dbReference>
<comment type="subcellular location">
    <subcellularLocation>
        <location evidence="1">Membrane</location>
    </subcellularLocation>
</comment>
<sequence length="1190" mass="137776">MQTSEIQWTDSEQKRFNVITQKQSNKRFQIAFCGHFSAGKSTLLNEFIGSAVLPTSPIPTSANIISIQYGDLEVVVKSRETHEQKWEGHIPWEKVAEWGRDGVSIEEVAIYAPLTFLQNDAAVFDTPGVDSTDPTHQSITMEALYSMDMIVYVMDYNHVQSETNLYFLKQLSQEKKPLYIVINQVDKHDDSELTFETFQTSVKTVFDQWKIQTSRIFYTTMKKRNHPLNQFTELERELKSILYQGRQLAEHSVTRLKQGFYLSQAARAHEEGEAETEEVISAMQEKGFQESDLERQEELTRQKAWLQTANKQFIEEYESKWEPLFKQVTIFPATTTDLVREWLEAMDPSFKMGLLFSKKKTEQERERRLEALIQEAQDKVNSQLTFHLQQLFEEVDRSKLRQKDKVDEAIQSFTYEITPEFFLSHVKTGPKNREYVYTFTKERTAAIVRDVRERARQLIELMANEQQEYWHHELNEVEKELSRLKQVETFAYKVHTIKAEMALLIEKCEQEAAQFDDAGLLERKIDEAKNIGIPDQPEEQIVWTDVNEGPQWLETSEEDPLELTVSSTIYDASWLEHVKEAIAPYHQTKALQYERNQLRLRIERAQKQSFVISLFGAFSAGKSSFANAILGDAVLPVSPHPTTATVSTVKQSDAEHPDGTATVQVKSREELTEEIRMVASKLDVDLTVETISSWVQMDMKQLTSWQKTYAEYLTVLKKSLAQTNWTLGEMFSVSHNELAELVADESYASLLHSVTVFHDCEFTKKGLVLVDTPGVNSIHGRHTNVAFNQLRQSDAIFYVTYYNHAFSKSDQLFLEQMGKINESFQTDKLYFIVNAADLASSERELNGVKQHVSSQLQTLGIQEPRLYAVSSKQGLKAKLEQADLETDFSRFEAYFYQQIVQELQSLSYRLLEEEVDRYLKKVKESIQFARSEKSQQIQMKQKLATDIALWKQEIDDSSVQSIQNKIKQEAMQLFLYLRDRVGYRMRDEFSEYINVATIRGRNRKEKRQVLKQMITEWSQEASYFLEQETNATHMRLTVAMTKAASKWLKEWEVQLQQKRPSFYVGESLEDFDPSFKKPEFTLQVNPEQYVSIYTTDKAFFEGQQIRNLKEQLLKEASAAASTLLLAEEEITANQLGLILTQEEYNIKKLLKEALDRELSQLDALTNEKEIVSLEAEYQEVQSKAVGSLGL</sequence>
<dbReference type="PANTHER" id="PTHR10465:SF0">
    <property type="entry name" value="SARCALUMENIN"/>
    <property type="match status" value="1"/>
</dbReference>
<dbReference type="Gene3D" id="3.40.50.300">
    <property type="entry name" value="P-loop containing nucleotide triphosphate hydrolases"/>
    <property type="match status" value="2"/>
</dbReference>
<dbReference type="PANTHER" id="PTHR10465">
    <property type="entry name" value="TRANSMEMBRANE GTPASE FZO1"/>
    <property type="match status" value="1"/>
</dbReference>
<accession>A0ABU9VHU8</accession>
<dbReference type="InterPro" id="IPR045063">
    <property type="entry name" value="Dynamin_N"/>
</dbReference>
<reference evidence="8 9" key="1">
    <citation type="submission" date="2024-03" db="EMBL/GenBank/DDBJ databases">
        <title>Bacilli Hybrid Assemblies.</title>
        <authorList>
            <person name="Kovac J."/>
        </authorList>
    </citation>
    <scope>NUCLEOTIDE SEQUENCE [LARGE SCALE GENOMIC DNA]</scope>
    <source>
        <strain evidence="8 9">FSL R7-0666</strain>
    </source>
</reference>
<keyword evidence="5" id="KW-0472">Membrane</keyword>
<evidence type="ECO:0000259" key="7">
    <source>
        <dbReference type="Pfam" id="PF00350"/>
    </source>
</evidence>
<dbReference type="RefSeq" id="WP_343130396.1">
    <property type="nucleotide sequence ID" value="NZ_JBCITK010000001.1"/>
</dbReference>
<evidence type="ECO:0000313" key="9">
    <source>
        <dbReference type="Proteomes" id="UP001418796"/>
    </source>
</evidence>
<keyword evidence="6" id="KW-0175">Coiled coil</keyword>
<evidence type="ECO:0000256" key="3">
    <source>
        <dbReference type="ARBA" id="ARBA00022801"/>
    </source>
</evidence>
<dbReference type="InterPro" id="IPR027094">
    <property type="entry name" value="Mitofusin_fam"/>
</dbReference>
<protein>
    <submittedName>
        <fullName evidence="8">Dynamin family protein</fullName>
    </submittedName>
</protein>
<dbReference type="CDD" id="cd09912">
    <property type="entry name" value="DLP_2"/>
    <property type="match status" value="2"/>
</dbReference>
<name>A0ABU9VHU8_9BACI</name>
<evidence type="ECO:0000256" key="6">
    <source>
        <dbReference type="SAM" id="Coils"/>
    </source>
</evidence>
<keyword evidence="4" id="KW-0342">GTP-binding</keyword>
<dbReference type="InterPro" id="IPR027417">
    <property type="entry name" value="P-loop_NTPase"/>
</dbReference>
<evidence type="ECO:0000256" key="4">
    <source>
        <dbReference type="ARBA" id="ARBA00023134"/>
    </source>
</evidence>
<evidence type="ECO:0000256" key="2">
    <source>
        <dbReference type="ARBA" id="ARBA00022741"/>
    </source>
</evidence>
<organism evidence="8 9">
    <name type="scientific">Alkalicoccobacillus gibsonii</name>
    <dbReference type="NCBI Taxonomy" id="79881"/>
    <lineage>
        <taxon>Bacteria</taxon>
        <taxon>Bacillati</taxon>
        <taxon>Bacillota</taxon>
        <taxon>Bacilli</taxon>
        <taxon>Bacillales</taxon>
        <taxon>Bacillaceae</taxon>
        <taxon>Alkalicoccobacillus</taxon>
    </lineage>
</organism>